<keyword evidence="2" id="KW-1185">Reference proteome</keyword>
<sequence length="53" mass="6222">ERCIALFNHIQINTKKVERVSSLSSDEVEGIFINYSVYSQRGFHTHNTGYEFR</sequence>
<evidence type="ECO:0000313" key="2">
    <source>
        <dbReference type="Proteomes" id="UP000789375"/>
    </source>
</evidence>
<dbReference type="AlphaFoldDB" id="A0A9N9IN70"/>
<proteinExistence type="predicted"/>
<comment type="caution">
    <text evidence="1">The sequence shown here is derived from an EMBL/GenBank/DDBJ whole genome shotgun (WGS) entry which is preliminary data.</text>
</comment>
<gene>
    <name evidence="1" type="ORF">FMOSSE_LOCUS16248</name>
</gene>
<protein>
    <submittedName>
        <fullName evidence="1">15044_t:CDS:1</fullName>
    </submittedName>
</protein>
<feature type="non-terminal residue" evidence="1">
    <location>
        <position position="1"/>
    </location>
</feature>
<accession>A0A9N9IN70</accession>
<dbReference type="EMBL" id="CAJVPP010021418">
    <property type="protein sequence ID" value="CAG8742811.1"/>
    <property type="molecule type" value="Genomic_DNA"/>
</dbReference>
<evidence type="ECO:0000313" key="1">
    <source>
        <dbReference type="EMBL" id="CAG8742811.1"/>
    </source>
</evidence>
<reference evidence="1" key="1">
    <citation type="submission" date="2021-06" db="EMBL/GenBank/DDBJ databases">
        <authorList>
            <person name="Kallberg Y."/>
            <person name="Tangrot J."/>
            <person name="Rosling A."/>
        </authorList>
    </citation>
    <scope>NUCLEOTIDE SEQUENCE</scope>
    <source>
        <strain evidence="1">87-6 pot B 2015</strain>
    </source>
</reference>
<dbReference type="Proteomes" id="UP000789375">
    <property type="component" value="Unassembled WGS sequence"/>
</dbReference>
<name>A0A9N9IN70_FUNMO</name>
<organism evidence="1 2">
    <name type="scientific">Funneliformis mosseae</name>
    <name type="common">Endomycorrhizal fungus</name>
    <name type="synonym">Glomus mosseae</name>
    <dbReference type="NCBI Taxonomy" id="27381"/>
    <lineage>
        <taxon>Eukaryota</taxon>
        <taxon>Fungi</taxon>
        <taxon>Fungi incertae sedis</taxon>
        <taxon>Mucoromycota</taxon>
        <taxon>Glomeromycotina</taxon>
        <taxon>Glomeromycetes</taxon>
        <taxon>Glomerales</taxon>
        <taxon>Glomeraceae</taxon>
        <taxon>Funneliformis</taxon>
    </lineage>
</organism>